<dbReference type="EMBL" id="BAABBO010000012">
    <property type="protein sequence ID" value="GAA3968891.1"/>
    <property type="molecule type" value="Genomic_DNA"/>
</dbReference>
<keyword evidence="2" id="KW-0732">Signal</keyword>
<dbReference type="InterPro" id="IPR050810">
    <property type="entry name" value="Bact_Secretion_Sys_Channel"/>
</dbReference>
<dbReference type="PANTHER" id="PTHR30332">
    <property type="entry name" value="PROBABLE GENERAL SECRETION PATHWAY PROTEIN D"/>
    <property type="match status" value="1"/>
</dbReference>
<dbReference type="InterPro" id="IPR032789">
    <property type="entry name" value="T2SS-T3SS_pil_N"/>
</dbReference>
<dbReference type="RefSeq" id="WP_344807490.1">
    <property type="nucleotide sequence ID" value="NZ_BAABBO010000012.1"/>
</dbReference>
<reference evidence="6" key="1">
    <citation type="journal article" date="2019" name="Int. J. Syst. Evol. Microbiol.">
        <title>The Global Catalogue of Microorganisms (GCM) 10K type strain sequencing project: providing services to taxonomists for standard genome sequencing and annotation.</title>
        <authorList>
            <consortium name="The Broad Institute Genomics Platform"/>
            <consortium name="The Broad Institute Genome Sequencing Center for Infectious Disease"/>
            <person name="Wu L."/>
            <person name="Ma J."/>
        </authorList>
    </citation>
    <scope>NUCLEOTIDE SEQUENCE [LARGE SCALE GENOMIC DNA]</scope>
    <source>
        <strain evidence="6">JCM 17555</strain>
    </source>
</reference>
<evidence type="ECO:0000256" key="2">
    <source>
        <dbReference type="SAM" id="SignalP"/>
    </source>
</evidence>
<feature type="signal peptide" evidence="2">
    <location>
        <begin position="1"/>
        <end position="46"/>
    </location>
</feature>
<evidence type="ECO:0000259" key="3">
    <source>
        <dbReference type="Pfam" id="PF00263"/>
    </source>
</evidence>
<dbReference type="Pfam" id="PF13629">
    <property type="entry name" value="T2SS-T3SS_pil_N"/>
    <property type="match status" value="1"/>
</dbReference>
<feature type="domain" description="Pilus formation protein N-terminal" evidence="4">
    <location>
        <begin position="56"/>
        <end position="120"/>
    </location>
</feature>
<feature type="chain" id="PRO_5047245400" description="Pilus assembly protein CpaC" evidence="2">
    <location>
        <begin position="47"/>
        <end position="529"/>
    </location>
</feature>
<evidence type="ECO:0008006" key="7">
    <source>
        <dbReference type="Google" id="ProtNLM"/>
    </source>
</evidence>
<accession>A0ABP7PP22</accession>
<comment type="similarity">
    <text evidence="1">Belongs to the bacterial secretin family.</text>
</comment>
<dbReference type="PANTHER" id="PTHR30332:SF17">
    <property type="entry name" value="TYPE IV PILIATION SYSTEM PROTEIN DR_0774-RELATED"/>
    <property type="match status" value="1"/>
</dbReference>
<organism evidence="5 6">
    <name type="scientific">Allohahella marinimesophila</name>
    <dbReference type="NCBI Taxonomy" id="1054972"/>
    <lineage>
        <taxon>Bacteria</taxon>
        <taxon>Pseudomonadati</taxon>
        <taxon>Pseudomonadota</taxon>
        <taxon>Gammaproteobacteria</taxon>
        <taxon>Oceanospirillales</taxon>
        <taxon>Hahellaceae</taxon>
        <taxon>Allohahella</taxon>
    </lineage>
</organism>
<protein>
    <recommendedName>
        <fullName evidence="7">Pilus assembly protein CpaC</fullName>
    </recommendedName>
</protein>
<evidence type="ECO:0000259" key="4">
    <source>
        <dbReference type="Pfam" id="PF13629"/>
    </source>
</evidence>
<dbReference type="InterPro" id="IPR004846">
    <property type="entry name" value="T2SS/T3SS_dom"/>
</dbReference>
<evidence type="ECO:0000256" key="1">
    <source>
        <dbReference type="RuleBase" id="RU004003"/>
    </source>
</evidence>
<dbReference type="PRINTS" id="PR00811">
    <property type="entry name" value="BCTERIALGSPD"/>
</dbReference>
<keyword evidence="6" id="KW-1185">Reference proteome</keyword>
<gene>
    <name evidence="5" type="ORF">GCM10022278_28310</name>
</gene>
<evidence type="ECO:0000313" key="5">
    <source>
        <dbReference type="EMBL" id="GAA3968891.1"/>
    </source>
</evidence>
<name>A0ABP7PP22_9GAMM</name>
<proteinExistence type="inferred from homology"/>
<dbReference type="Proteomes" id="UP001501337">
    <property type="component" value="Unassembled WGS sequence"/>
</dbReference>
<dbReference type="InterPro" id="IPR001775">
    <property type="entry name" value="GspD/PilQ"/>
</dbReference>
<comment type="caution">
    <text evidence="5">The sequence shown here is derived from an EMBL/GenBank/DDBJ whole genome shotgun (WGS) entry which is preliminary data.</text>
</comment>
<evidence type="ECO:0000313" key="6">
    <source>
        <dbReference type="Proteomes" id="UP001501337"/>
    </source>
</evidence>
<dbReference type="Pfam" id="PF00263">
    <property type="entry name" value="Secretin"/>
    <property type="match status" value="1"/>
</dbReference>
<sequence length="529" mass="57433">MTTYLHGIGAGVRAPATYKTLGGKTAKAVVFSLFSLLLMPSAPSTAADRFPIHRTDAVSLHLGKVETLRIKDIERVAVGNDEIVSTSLLENDELLIIPQKAGDTEIVIWQTGNRKQLVRVQVRAENPEKLARQVRARLTPFTELKVSVRESLVFVTGQLKTAKDLERIQTLLGKDLIQQVVLQLHVDSVAVVRSALRHIDTLKVEGSDDGIRLTGSYGPEFKNTIETVLQRYPQVINLAQIDLAKMKSMILIDVKILELRKRNLEQLGVRWDSSIAGPSAAMAATGTVNPFFRSAVDFNGAAQIAEAIPVNDTNFHSSVGLLSNIGSRIELMEEAGEARMLARPMLSARDGAVATFHSGGELPYPVVDQNTGNIAVSFRSYGVKLNVLPQLSYEGKIMVEVDAEVSSIDSSININGVPGLISKSVSSTINAKDGETIVMSGLLANTEAESVSKVPLLGDLPLIGALFRTTNTENEGRELAIFLTPRIKFLDSSGDVLNPEAPITDLERLGGHVNEQTSGMDWLSERIQD</sequence>
<feature type="domain" description="Type II/III secretion system secretin-like" evidence="3">
    <location>
        <begin position="332"/>
        <end position="487"/>
    </location>
</feature>